<dbReference type="Proteomes" id="UP000005089">
    <property type="component" value="Unassembled WGS sequence"/>
</dbReference>
<organism evidence="6 7">
    <name type="scientific">Oxalobacter formigenes OXCC13</name>
    <dbReference type="NCBI Taxonomy" id="556269"/>
    <lineage>
        <taxon>Bacteria</taxon>
        <taxon>Pseudomonadati</taxon>
        <taxon>Pseudomonadota</taxon>
        <taxon>Betaproteobacteria</taxon>
        <taxon>Burkholderiales</taxon>
        <taxon>Oxalobacteraceae</taxon>
        <taxon>Oxalobacter</taxon>
    </lineage>
</organism>
<keyword evidence="3" id="KW-0547">Nucleotide-binding</keyword>
<dbReference type="HAMAP" id="MF_00524">
    <property type="entry name" value="Glucokinase"/>
    <property type="match status" value="1"/>
</dbReference>
<dbReference type="GO" id="GO:0006096">
    <property type="term" value="P:glycolytic process"/>
    <property type="evidence" value="ECO:0007669"/>
    <property type="project" value="UniProtKB-UniRule"/>
</dbReference>
<dbReference type="Pfam" id="PF02685">
    <property type="entry name" value="Glucokinase"/>
    <property type="match status" value="1"/>
</dbReference>
<comment type="catalytic activity">
    <reaction evidence="3">
        <text>D-glucose + ATP = D-glucose 6-phosphate + ADP + H(+)</text>
        <dbReference type="Rhea" id="RHEA:17825"/>
        <dbReference type="ChEBI" id="CHEBI:4167"/>
        <dbReference type="ChEBI" id="CHEBI:15378"/>
        <dbReference type="ChEBI" id="CHEBI:30616"/>
        <dbReference type="ChEBI" id="CHEBI:61548"/>
        <dbReference type="ChEBI" id="CHEBI:456216"/>
        <dbReference type="EC" id="2.7.1.2"/>
    </reaction>
</comment>
<dbReference type="RefSeq" id="WP_005879542.1">
    <property type="nucleotide sequence ID" value="NZ_CP019430.1"/>
</dbReference>
<dbReference type="SUPFAM" id="SSF53067">
    <property type="entry name" value="Actin-like ATPase domain"/>
    <property type="match status" value="1"/>
</dbReference>
<dbReference type="GO" id="GO:0005524">
    <property type="term" value="F:ATP binding"/>
    <property type="evidence" value="ECO:0007669"/>
    <property type="project" value="UniProtKB-UniRule"/>
</dbReference>
<dbReference type="HOGENOM" id="CLU_042582_1_0_4"/>
<dbReference type="GeneID" id="77135868"/>
<dbReference type="NCBIfam" id="NF001416">
    <property type="entry name" value="PRK00292.1-3"/>
    <property type="match status" value="1"/>
</dbReference>
<keyword evidence="7" id="KW-1185">Reference proteome</keyword>
<feature type="transmembrane region" description="Helical" evidence="5">
    <location>
        <begin position="296"/>
        <end position="319"/>
    </location>
</feature>
<keyword evidence="3" id="KW-0324">Glycolysis</keyword>
<keyword evidence="5" id="KW-0472">Membrane</keyword>
<proteinExistence type="inferred from homology"/>
<keyword evidence="2 3" id="KW-0418">Kinase</keyword>
<evidence type="ECO:0000313" key="6">
    <source>
        <dbReference type="EMBL" id="EEO29206.1"/>
    </source>
</evidence>
<dbReference type="EC" id="2.7.1.2" evidence="3"/>
<dbReference type="AlphaFoldDB" id="C3X7N0"/>
<dbReference type="GO" id="GO:0005536">
    <property type="term" value="F:D-glucose binding"/>
    <property type="evidence" value="ECO:0007669"/>
    <property type="project" value="InterPro"/>
</dbReference>
<evidence type="ECO:0000256" key="4">
    <source>
        <dbReference type="RuleBase" id="RU004046"/>
    </source>
</evidence>
<comment type="subcellular location">
    <subcellularLocation>
        <location evidence="3">Cytoplasm</location>
    </subcellularLocation>
</comment>
<dbReference type="Gene3D" id="3.30.420.40">
    <property type="match status" value="1"/>
</dbReference>
<gene>
    <name evidence="3 6" type="primary">glk</name>
    <name evidence="6" type="ORF">OFBG_00234</name>
</gene>
<feature type="binding site" evidence="3">
    <location>
        <begin position="9"/>
        <end position="14"/>
    </location>
    <ligand>
        <name>ATP</name>
        <dbReference type="ChEBI" id="CHEBI:30616"/>
    </ligand>
</feature>
<dbReference type="GO" id="GO:0004340">
    <property type="term" value="F:glucokinase activity"/>
    <property type="evidence" value="ECO:0007669"/>
    <property type="project" value="UniProtKB-UniRule"/>
</dbReference>
<dbReference type="InterPro" id="IPR003836">
    <property type="entry name" value="Glucokinase"/>
</dbReference>
<evidence type="ECO:0000256" key="1">
    <source>
        <dbReference type="ARBA" id="ARBA00022679"/>
    </source>
</evidence>
<evidence type="ECO:0000256" key="3">
    <source>
        <dbReference type="HAMAP-Rule" id="MF_00524"/>
    </source>
</evidence>
<comment type="similarity">
    <text evidence="3 4">Belongs to the bacterial glucokinase family.</text>
</comment>
<accession>C3X7N0</accession>
<evidence type="ECO:0000313" key="7">
    <source>
        <dbReference type="Proteomes" id="UP000005089"/>
    </source>
</evidence>
<dbReference type="EMBL" id="GG658170">
    <property type="protein sequence ID" value="EEO29206.1"/>
    <property type="molecule type" value="Genomic_DNA"/>
</dbReference>
<reference evidence="6 7" key="1">
    <citation type="submission" date="2009-02" db="EMBL/GenBank/DDBJ databases">
        <title>The Genome Sequence of Oxalobacter formigenes OXCC13.</title>
        <authorList>
            <consortium name="The Broad Institute Genome Sequencing Platform"/>
            <person name="Ward D."/>
            <person name="Young S.K."/>
            <person name="Kodira C.D."/>
            <person name="Zeng Q."/>
            <person name="Koehrsen M."/>
            <person name="Alvarado L."/>
            <person name="Berlin A."/>
            <person name="Borenstein D."/>
            <person name="Chen Z."/>
            <person name="Engels R."/>
            <person name="Freedman E."/>
            <person name="Gellesch M."/>
            <person name="Goldberg J."/>
            <person name="Griggs A."/>
            <person name="Gujja S."/>
            <person name="Heiman D."/>
            <person name="Hepburn T."/>
            <person name="Howarth C."/>
            <person name="Jen D."/>
            <person name="Larson L."/>
            <person name="Lewis B."/>
            <person name="Mehta T."/>
            <person name="Park D."/>
            <person name="Pearson M."/>
            <person name="Roberts A."/>
            <person name="Saif S."/>
            <person name="Shea T."/>
            <person name="Shenoy N."/>
            <person name="Sisk P."/>
            <person name="Stolte C."/>
            <person name="Sykes S."/>
            <person name="Walk T."/>
            <person name="White J."/>
            <person name="Yandava C."/>
            <person name="Allison M.J."/>
            <person name="Lander E."/>
            <person name="Nusbaum C."/>
            <person name="Galagan J."/>
            <person name="Birren B."/>
        </authorList>
    </citation>
    <scope>NUCLEOTIDE SEQUENCE [LARGE SCALE GENOMIC DNA]</scope>
    <source>
        <strain evidence="6 7">OXCC13</strain>
    </source>
</reference>
<dbReference type="PANTHER" id="PTHR47690">
    <property type="entry name" value="GLUCOKINASE"/>
    <property type="match status" value="1"/>
</dbReference>
<dbReference type="Gene3D" id="3.40.367.20">
    <property type="match status" value="1"/>
</dbReference>
<evidence type="ECO:0000256" key="5">
    <source>
        <dbReference type="SAM" id="Phobius"/>
    </source>
</evidence>
<keyword evidence="1 3" id="KW-0808">Transferase</keyword>
<dbReference type="InterPro" id="IPR050201">
    <property type="entry name" value="Bacterial_glucokinase"/>
</dbReference>
<dbReference type="STRING" id="847.BRW83_2043"/>
<keyword evidence="5" id="KW-0812">Transmembrane</keyword>
<keyword evidence="5" id="KW-1133">Transmembrane helix</keyword>
<dbReference type="CDD" id="cd24008">
    <property type="entry name" value="ASKHA_NBD_GLK"/>
    <property type="match status" value="1"/>
</dbReference>
<keyword evidence="3" id="KW-0963">Cytoplasm</keyword>
<evidence type="ECO:0000256" key="2">
    <source>
        <dbReference type="ARBA" id="ARBA00022777"/>
    </source>
</evidence>
<dbReference type="PANTHER" id="PTHR47690:SF1">
    <property type="entry name" value="GLUCOKINASE"/>
    <property type="match status" value="1"/>
</dbReference>
<dbReference type="eggNOG" id="COG0837">
    <property type="taxonomic scope" value="Bacteria"/>
</dbReference>
<name>C3X7N0_OXAFO</name>
<dbReference type="OrthoDB" id="257751at2"/>
<dbReference type="GO" id="GO:0005829">
    <property type="term" value="C:cytosol"/>
    <property type="evidence" value="ECO:0007669"/>
    <property type="project" value="TreeGrafter"/>
</dbReference>
<protein>
    <recommendedName>
        <fullName evidence="3">Glucokinase</fullName>
        <ecNumber evidence="3">2.7.1.2</ecNumber>
    </recommendedName>
    <alternativeName>
        <fullName evidence="3">Glucose kinase</fullName>
    </alternativeName>
</protein>
<dbReference type="NCBIfam" id="TIGR00749">
    <property type="entry name" value="glk"/>
    <property type="match status" value="1"/>
</dbReference>
<dbReference type="InterPro" id="IPR043129">
    <property type="entry name" value="ATPase_NBD"/>
</dbReference>
<keyword evidence="3" id="KW-0067">ATP-binding</keyword>
<sequence>MEHYPRLVGDVGGTNARFAIETAAGCFEAPAIYPNKDFAGFADVLRHYLSQEEAVLAGSKKLKYAAVAIANPIEGDWIKMTNSAWAFSIERIRTEFGFEVFIMVNDFTALAMSLPSLPPAYTKQCGGKTAKKGRAIGLIGAGTGLGVSGLIPAQDGWIPLEAEGGHVTFSPFDELEIDILELARKKYRHVSAERFLSGRGIEFLYELLSEIKKGERRSLAASDIIEHALNEKNGLCDQVIDVFCDMFGTIAANLALTLGAKGGIYIGGGIIPRLGERFFASGFRKRFEDKGRFSDYLAGIPVFVITDTYAAFGGVSLLLDNYLKRTSVV</sequence>